<evidence type="ECO:0000313" key="1">
    <source>
        <dbReference type="EMBL" id="MCI79352.1"/>
    </source>
</evidence>
<evidence type="ECO:0000313" key="2">
    <source>
        <dbReference type="Proteomes" id="UP000265520"/>
    </source>
</evidence>
<reference evidence="1 2" key="1">
    <citation type="journal article" date="2018" name="Front. Plant Sci.">
        <title>Red Clover (Trifolium pratense) and Zigzag Clover (T. medium) - A Picture of Genomic Similarities and Differences.</title>
        <authorList>
            <person name="Dluhosova J."/>
            <person name="Istvanek J."/>
            <person name="Nedelnik J."/>
            <person name="Repkova J."/>
        </authorList>
    </citation>
    <scope>NUCLEOTIDE SEQUENCE [LARGE SCALE GENOMIC DNA]</scope>
    <source>
        <strain evidence="2">cv. 10/8</strain>
        <tissue evidence="1">Leaf</tissue>
    </source>
</reference>
<organism evidence="1 2">
    <name type="scientific">Trifolium medium</name>
    <dbReference type="NCBI Taxonomy" id="97028"/>
    <lineage>
        <taxon>Eukaryota</taxon>
        <taxon>Viridiplantae</taxon>
        <taxon>Streptophyta</taxon>
        <taxon>Embryophyta</taxon>
        <taxon>Tracheophyta</taxon>
        <taxon>Spermatophyta</taxon>
        <taxon>Magnoliopsida</taxon>
        <taxon>eudicotyledons</taxon>
        <taxon>Gunneridae</taxon>
        <taxon>Pentapetalae</taxon>
        <taxon>rosids</taxon>
        <taxon>fabids</taxon>
        <taxon>Fabales</taxon>
        <taxon>Fabaceae</taxon>
        <taxon>Papilionoideae</taxon>
        <taxon>50 kb inversion clade</taxon>
        <taxon>NPAAA clade</taxon>
        <taxon>Hologalegina</taxon>
        <taxon>IRL clade</taxon>
        <taxon>Trifolieae</taxon>
        <taxon>Trifolium</taxon>
    </lineage>
</organism>
<sequence>MVDDPIRNLIAGGLADRGE</sequence>
<proteinExistence type="predicted"/>
<dbReference type="EMBL" id="LXQA010971927">
    <property type="protein sequence ID" value="MCI79352.1"/>
    <property type="molecule type" value="Genomic_DNA"/>
</dbReference>
<name>A0A392UW53_9FABA</name>
<dbReference type="Proteomes" id="UP000265520">
    <property type="component" value="Unassembled WGS sequence"/>
</dbReference>
<accession>A0A392UW53</accession>
<comment type="caution">
    <text evidence="1">The sequence shown here is derived from an EMBL/GenBank/DDBJ whole genome shotgun (WGS) entry which is preliminary data.</text>
</comment>
<protein>
    <submittedName>
        <fullName evidence="1">Uncharacterized protein</fullName>
    </submittedName>
</protein>
<dbReference type="AlphaFoldDB" id="A0A392UW53"/>
<keyword evidence="2" id="KW-1185">Reference proteome</keyword>
<feature type="non-terminal residue" evidence="1">
    <location>
        <position position="19"/>
    </location>
</feature>